<gene>
    <name evidence="1" type="ORF">ALQ30_00470</name>
</gene>
<evidence type="ECO:0000313" key="1">
    <source>
        <dbReference type="EMBL" id="RMP11980.1"/>
    </source>
</evidence>
<dbReference type="AlphaFoldDB" id="A0A3M4B071"/>
<reference evidence="1 2" key="1">
    <citation type="submission" date="2018-08" db="EMBL/GenBank/DDBJ databases">
        <title>Recombination of ecologically and evolutionarily significant loci maintains genetic cohesion in the Pseudomonas syringae species complex.</title>
        <authorList>
            <person name="Dillon M."/>
            <person name="Thakur S."/>
            <person name="Almeida R.N.D."/>
            <person name="Weir B.S."/>
            <person name="Guttman D.S."/>
        </authorList>
    </citation>
    <scope>NUCLEOTIDE SEQUENCE [LARGE SCALE GENOMIC DNA]</scope>
    <source>
        <strain evidence="1 2">ICMP 3706</strain>
    </source>
</reference>
<dbReference type="Proteomes" id="UP000281604">
    <property type="component" value="Unassembled WGS sequence"/>
</dbReference>
<accession>A0A3M4B071</accession>
<organism evidence="1 2">
    <name type="scientific">Pseudomonas syringae pv. persicae</name>
    <dbReference type="NCBI Taxonomy" id="237306"/>
    <lineage>
        <taxon>Bacteria</taxon>
        <taxon>Pseudomonadati</taxon>
        <taxon>Pseudomonadota</taxon>
        <taxon>Gammaproteobacteria</taxon>
        <taxon>Pseudomonadales</taxon>
        <taxon>Pseudomonadaceae</taxon>
        <taxon>Pseudomonas</taxon>
    </lineage>
</organism>
<sequence length="100" mass="11232">MNSIYLEALEEFEALTGTPYSDELYTTPACVPAELLDVVSKTKISQANAQQMSISHQMQQFKQGNIAVLPDDKKYLVSEFEACGEQIKLWSAARSDRKNK</sequence>
<name>A0A3M4B071_9PSED</name>
<proteinExistence type="predicted"/>
<dbReference type="EMBL" id="RBQE01000115">
    <property type="protein sequence ID" value="RMP11980.1"/>
    <property type="molecule type" value="Genomic_DNA"/>
</dbReference>
<protein>
    <submittedName>
        <fullName evidence="1">Uncharacterized protein</fullName>
    </submittedName>
</protein>
<evidence type="ECO:0000313" key="2">
    <source>
        <dbReference type="Proteomes" id="UP000281604"/>
    </source>
</evidence>
<comment type="caution">
    <text evidence="1">The sequence shown here is derived from an EMBL/GenBank/DDBJ whole genome shotgun (WGS) entry which is preliminary data.</text>
</comment>
<dbReference type="RefSeq" id="WP_058409623.1">
    <property type="nucleotide sequence ID" value="NZ_RBQE01000115.1"/>
</dbReference>